<dbReference type="GO" id="GO:0005886">
    <property type="term" value="C:plasma membrane"/>
    <property type="evidence" value="ECO:0007669"/>
    <property type="project" value="UniProtKB-SubCell"/>
</dbReference>
<dbReference type="RefSeq" id="WP_158866640.1">
    <property type="nucleotide sequence ID" value="NZ_CP046401.1"/>
</dbReference>
<evidence type="ECO:0000256" key="3">
    <source>
        <dbReference type="ARBA" id="ARBA00022692"/>
    </source>
</evidence>
<evidence type="ECO:0000313" key="7">
    <source>
        <dbReference type="EMBL" id="QGY44441.1"/>
    </source>
</evidence>
<name>A0A6I6JPR4_9BACT</name>
<dbReference type="KEGG" id="mcos:GM418_12460"/>
<dbReference type="InterPro" id="IPR002797">
    <property type="entry name" value="Polysacc_synth"/>
</dbReference>
<feature type="transmembrane region" description="Helical" evidence="6">
    <location>
        <begin position="157"/>
        <end position="175"/>
    </location>
</feature>
<keyword evidence="8" id="KW-1185">Reference proteome</keyword>
<feature type="transmembrane region" description="Helical" evidence="6">
    <location>
        <begin position="254"/>
        <end position="271"/>
    </location>
</feature>
<feature type="transmembrane region" description="Helical" evidence="6">
    <location>
        <begin position="42"/>
        <end position="60"/>
    </location>
</feature>
<feature type="transmembrane region" description="Helical" evidence="6">
    <location>
        <begin position="335"/>
        <end position="353"/>
    </location>
</feature>
<gene>
    <name evidence="7" type="ORF">GM418_12460</name>
</gene>
<dbReference type="Pfam" id="PF01943">
    <property type="entry name" value="Polysacc_synt"/>
    <property type="match status" value="1"/>
</dbReference>
<dbReference type="PANTHER" id="PTHR30250:SF11">
    <property type="entry name" value="O-ANTIGEN TRANSPORTER-RELATED"/>
    <property type="match status" value="1"/>
</dbReference>
<proteinExistence type="predicted"/>
<organism evidence="7 8">
    <name type="scientific">Maribellus comscasis</name>
    <dbReference type="NCBI Taxonomy" id="2681766"/>
    <lineage>
        <taxon>Bacteria</taxon>
        <taxon>Pseudomonadati</taxon>
        <taxon>Bacteroidota</taxon>
        <taxon>Bacteroidia</taxon>
        <taxon>Marinilabiliales</taxon>
        <taxon>Prolixibacteraceae</taxon>
        <taxon>Maribellus</taxon>
    </lineage>
</organism>
<keyword evidence="2" id="KW-1003">Cell membrane</keyword>
<keyword evidence="3 6" id="KW-0812">Transmembrane</keyword>
<evidence type="ECO:0000313" key="8">
    <source>
        <dbReference type="Proteomes" id="UP000428260"/>
    </source>
</evidence>
<feature type="transmembrane region" description="Helical" evidence="6">
    <location>
        <begin position="12"/>
        <end position="30"/>
    </location>
</feature>
<feature type="transmembrane region" description="Helical" evidence="6">
    <location>
        <begin position="181"/>
        <end position="201"/>
    </location>
</feature>
<dbReference type="Proteomes" id="UP000428260">
    <property type="component" value="Chromosome"/>
</dbReference>
<feature type="transmembrane region" description="Helical" evidence="6">
    <location>
        <begin position="222"/>
        <end position="242"/>
    </location>
</feature>
<evidence type="ECO:0000256" key="4">
    <source>
        <dbReference type="ARBA" id="ARBA00022989"/>
    </source>
</evidence>
<reference evidence="7 8" key="1">
    <citation type="submission" date="2019-11" db="EMBL/GenBank/DDBJ databases">
        <authorList>
            <person name="Zheng R.K."/>
            <person name="Sun C.M."/>
        </authorList>
    </citation>
    <scope>NUCLEOTIDE SEQUENCE [LARGE SCALE GENOMIC DNA]</scope>
    <source>
        <strain evidence="7 8">WC007</strain>
    </source>
</reference>
<sequence>MGIIAKQTIKGSIWSYLGVVVGFVTTIYLYTEYLTPEVVGLFGLLAAISTIASSLSSLGMNGVTNRLFPYFRDKSSGNNGYLFVNLIPQMVGFIMFFLFFIFYRNSLIDNNIEKSALFAEYVDLIIPISFSFLLFNALDSYLKLLYNAVFGTFLQEFLQRFLIFLSVILYVFKLIGFQQLIIAYMIAVSAKAVILVIFLWRKGELNLRPVSGFITPKLRKEMIDVALFSIVGGLGSMIVFNIDKIVVNQLLDLSNTGVYTIAFYFGTLVIIPSRPLLKITGTLIADAWKENDVETIGNLYYKSCLNQFIIGGFLFLGIWANIDNILTILGPDYAASKWVIFFIGLGYLIDMLTGANGLIIQYSKYYRVALVFIVILVVIVLILLYSLIPLWGITGAAIAIAAALFLNNLMRFIFLFKKFKLQPFNYNFLIVAVFYFILYFLIRFIPEQMLILDLFLRGGGIVLASIVFFSVVPVSEELKQVRSFFNF</sequence>
<dbReference type="InterPro" id="IPR050833">
    <property type="entry name" value="Poly_Biosynth_Transport"/>
</dbReference>
<feature type="transmembrane region" description="Helical" evidence="6">
    <location>
        <begin position="391"/>
        <end position="414"/>
    </location>
</feature>
<feature type="transmembrane region" description="Helical" evidence="6">
    <location>
        <begin position="426"/>
        <end position="442"/>
    </location>
</feature>
<dbReference type="EMBL" id="CP046401">
    <property type="protein sequence ID" value="QGY44441.1"/>
    <property type="molecule type" value="Genomic_DNA"/>
</dbReference>
<evidence type="ECO:0000256" key="5">
    <source>
        <dbReference type="ARBA" id="ARBA00023136"/>
    </source>
</evidence>
<evidence type="ECO:0000256" key="2">
    <source>
        <dbReference type="ARBA" id="ARBA00022475"/>
    </source>
</evidence>
<feature type="transmembrane region" description="Helical" evidence="6">
    <location>
        <begin position="124"/>
        <end position="145"/>
    </location>
</feature>
<keyword evidence="4 6" id="KW-1133">Transmembrane helix</keyword>
<comment type="subcellular location">
    <subcellularLocation>
        <location evidence="1">Cell membrane</location>
        <topology evidence="1">Multi-pass membrane protein</topology>
    </subcellularLocation>
</comment>
<dbReference type="AlphaFoldDB" id="A0A6I6JPR4"/>
<feature type="transmembrane region" description="Helical" evidence="6">
    <location>
        <begin position="454"/>
        <end position="474"/>
    </location>
</feature>
<accession>A0A6I6JPR4</accession>
<keyword evidence="5 6" id="KW-0472">Membrane</keyword>
<evidence type="ECO:0000256" key="6">
    <source>
        <dbReference type="SAM" id="Phobius"/>
    </source>
</evidence>
<protein>
    <submittedName>
        <fullName evidence="7">Oligosaccharide flippase family protein</fullName>
    </submittedName>
</protein>
<feature type="transmembrane region" description="Helical" evidence="6">
    <location>
        <begin position="365"/>
        <end position="385"/>
    </location>
</feature>
<dbReference type="PANTHER" id="PTHR30250">
    <property type="entry name" value="PST FAMILY PREDICTED COLANIC ACID TRANSPORTER"/>
    <property type="match status" value="1"/>
</dbReference>
<evidence type="ECO:0000256" key="1">
    <source>
        <dbReference type="ARBA" id="ARBA00004651"/>
    </source>
</evidence>
<feature type="transmembrane region" description="Helical" evidence="6">
    <location>
        <begin position="81"/>
        <end position="104"/>
    </location>
</feature>